<dbReference type="AlphaFoldDB" id="A0A1A7NZ09"/>
<dbReference type="Proteomes" id="UP000092649">
    <property type="component" value="Unassembled WGS sequence"/>
</dbReference>
<comment type="caution">
    <text evidence="8">The sequence shown here is derived from an EMBL/GenBank/DDBJ whole genome shotgun (WGS) entry which is preliminary data.</text>
</comment>
<accession>A0A1A7NZ09</accession>
<dbReference type="OrthoDB" id="9802121at2"/>
<dbReference type="Pfam" id="PF04241">
    <property type="entry name" value="DUF423"/>
    <property type="match status" value="1"/>
</dbReference>
<name>A0A1A7NZ09_9PAST</name>
<feature type="transmembrane region" description="Helical" evidence="6">
    <location>
        <begin position="47"/>
        <end position="65"/>
    </location>
</feature>
<evidence type="ECO:0000256" key="1">
    <source>
        <dbReference type="ARBA" id="ARBA00004141"/>
    </source>
</evidence>
<dbReference type="EMBL" id="JTJL01000020">
    <property type="protein sequence ID" value="OBW94731.1"/>
    <property type="molecule type" value="Genomic_DNA"/>
</dbReference>
<reference evidence="8 9" key="1">
    <citation type="submission" date="2014-11" db="EMBL/GenBank/DDBJ databases">
        <title>Pan-genome of Gallibacterium spp.</title>
        <authorList>
            <person name="Kudirkiene E."/>
            <person name="Bojesen A.M."/>
        </authorList>
    </citation>
    <scope>NUCLEOTIDE SEQUENCE [LARGE SCALE GENOMIC DNA]</scope>
    <source>
        <strain evidence="8 9">F150</strain>
    </source>
</reference>
<evidence type="ECO:0000313" key="8">
    <source>
        <dbReference type="EMBL" id="OBW94731.1"/>
    </source>
</evidence>
<comment type="subcellular location">
    <subcellularLocation>
        <location evidence="1">Membrane</location>
        <topology evidence="1">Multi-pass membrane protein</topology>
    </subcellularLocation>
</comment>
<feature type="transmembrane region" description="Helical" evidence="6">
    <location>
        <begin position="77"/>
        <end position="98"/>
    </location>
</feature>
<feature type="chain" id="PRO_5008510228" description="DUF423 domain-containing protein" evidence="7">
    <location>
        <begin position="24"/>
        <end position="136"/>
    </location>
</feature>
<sequence length="136" mass="15404">MFKRFLILTAISGFFCVAFGAFASHVLTKQLSAEAINWLETGWRYQVFHTLALCFMTILLQLTQIDAHWRKKAAISGYCWIVGIVLFCFSLYCLAITGNHSLAHLTPIGGVFFLLGWGNLCYLGIRYRCVHTSTEK</sequence>
<feature type="transmembrane region" description="Helical" evidence="6">
    <location>
        <begin position="104"/>
        <end position="125"/>
    </location>
</feature>
<proteinExistence type="inferred from homology"/>
<comment type="similarity">
    <text evidence="2">Belongs to the UPF0382 family.</text>
</comment>
<evidence type="ECO:0000256" key="6">
    <source>
        <dbReference type="SAM" id="Phobius"/>
    </source>
</evidence>
<evidence type="ECO:0000313" key="9">
    <source>
        <dbReference type="Proteomes" id="UP000092649"/>
    </source>
</evidence>
<keyword evidence="3 6" id="KW-0812">Transmembrane</keyword>
<evidence type="ECO:0000256" key="5">
    <source>
        <dbReference type="ARBA" id="ARBA00023136"/>
    </source>
</evidence>
<gene>
    <name evidence="8" type="ORF">QS62_05615</name>
</gene>
<evidence type="ECO:0008006" key="10">
    <source>
        <dbReference type="Google" id="ProtNLM"/>
    </source>
</evidence>
<evidence type="ECO:0000256" key="2">
    <source>
        <dbReference type="ARBA" id="ARBA00009694"/>
    </source>
</evidence>
<keyword evidence="7" id="KW-0732">Signal</keyword>
<evidence type="ECO:0000256" key="7">
    <source>
        <dbReference type="SAM" id="SignalP"/>
    </source>
</evidence>
<evidence type="ECO:0000256" key="3">
    <source>
        <dbReference type="ARBA" id="ARBA00022692"/>
    </source>
</evidence>
<keyword evidence="5 6" id="KW-0472">Membrane</keyword>
<dbReference type="PATRIC" id="fig|505341.3.peg.1132"/>
<dbReference type="PANTHER" id="PTHR43461">
    <property type="entry name" value="TRANSMEMBRANE PROTEIN 256"/>
    <property type="match status" value="1"/>
</dbReference>
<keyword evidence="9" id="KW-1185">Reference proteome</keyword>
<keyword evidence="4 6" id="KW-1133">Transmembrane helix</keyword>
<protein>
    <recommendedName>
        <fullName evidence="10">DUF423 domain-containing protein</fullName>
    </recommendedName>
</protein>
<dbReference type="GO" id="GO:0005886">
    <property type="term" value="C:plasma membrane"/>
    <property type="evidence" value="ECO:0007669"/>
    <property type="project" value="TreeGrafter"/>
</dbReference>
<dbReference type="InterPro" id="IPR006696">
    <property type="entry name" value="DUF423"/>
</dbReference>
<organism evidence="8 9">
    <name type="scientific">Gallibacterium salpingitidis</name>
    <dbReference type="NCBI Taxonomy" id="505341"/>
    <lineage>
        <taxon>Bacteria</taxon>
        <taxon>Pseudomonadati</taxon>
        <taxon>Pseudomonadota</taxon>
        <taxon>Gammaproteobacteria</taxon>
        <taxon>Pasteurellales</taxon>
        <taxon>Pasteurellaceae</taxon>
        <taxon>Gallibacterium</taxon>
    </lineage>
</organism>
<dbReference type="PANTHER" id="PTHR43461:SF1">
    <property type="entry name" value="TRANSMEMBRANE PROTEIN 256"/>
    <property type="match status" value="1"/>
</dbReference>
<evidence type="ECO:0000256" key="4">
    <source>
        <dbReference type="ARBA" id="ARBA00022989"/>
    </source>
</evidence>
<feature type="signal peptide" evidence="7">
    <location>
        <begin position="1"/>
        <end position="23"/>
    </location>
</feature>